<accession>A0A9P5TIA7</accession>
<dbReference type="OrthoDB" id="9991317at2759"/>
<evidence type="ECO:0008006" key="3">
    <source>
        <dbReference type="Google" id="ProtNLM"/>
    </source>
</evidence>
<dbReference type="Proteomes" id="UP000724874">
    <property type="component" value="Unassembled WGS sequence"/>
</dbReference>
<feature type="non-terminal residue" evidence="1">
    <location>
        <position position="91"/>
    </location>
</feature>
<feature type="non-terminal residue" evidence="1">
    <location>
        <position position="1"/>
    </location>
</feature>
<reference evidence="1" key="1">
    <citation type="submission" date="2020-11" db="EMBL/GenBank/DDBJ databases">
        <authorList>
            <consortium name="DOE Joint Genome Institute"/>
            <person name="Ahrendt S."/>
            <person name="Riley R."/>
            <person name="Andreopoulos W."/>
            <person name="LaButti K."/>
            <person name="Pangilinan J."/>
            <person name="Ruiz-duenas F.J."/>
            <person name="Barrasa J.M."/>
            <person name="Sanchez-Garcia M."/>
            <person name="Camarero S."/>
            <person name="Miyauchi S."/>
            <person name="Serrano A."/>
            <person name="Linde D."/>
            <person name="Babiker R."/>
            <person name="Drula E."/>
            <person name="Ayuso-Fernandez I."/>
            <person name="Pacheco R."/>
            <person name="Padilla G."/>
            <person name="Ferreira P."/>
            <person name="Barriuso J."/>
            <person name="Kellner H."/>
            <person name="Castanera R."/>
            <person name="Alfaro M."/>
            <person name="Ramirez L."/>
            <person name="Pisabarro A.G."/>
            <person name="Kuo A."/>
            <person name="Tritt A."/>
            <person name="Lipzen A."/>
            <person name="He G."/>
            <person name="Yan M."/>
            <person name="Ng V."/>
            <person name="Cullen D."/>
            <person name="Martin F."/>
            <person name="Rosso M.-N."/>
            <person name="Henrissat B."/>
            <person name="Hibbett D."/>
            <person name="Martinez A.T."/>
            <person name="Grigoriev I.V."/>
        </authorList>
    </citation>
    <scope>NUCLEOTIDE SEQUENCE</scope>
    <source>
        <strain evidence="1">AH 44721</strain>
    </source>
</reference>
<evidence type="ECO:0000313" key="1">
    <source>
        <dbReference type="EMBL" id="KAF8881037.1"/>
    </source>
</evidence>
<sequence>RSGWAPVYMQGSRFAKQDSSRCSHCPHEVETVNHYLFHCTKYRQQRKTMMDKLGTRTVAQLTLRQLTDSRKGIRILLQYISQTARFAGFKG</sequence>
<proteinExistence type="predicted"/>
<evidence type="ECO:0000313" key="2">
    <source>
        <dbReference type="Proteomes" id="UP000724874"/>
    </source>
</evidence>
<organism evidence="1 2">
    <name type="scientific">Gymnopilus junonius</name>
    <name type="common">Spectacular rustgill mushroom</name>
    <name type="synonym">Gymnopilus spectabilis subsp. junonius</name>
    <dbReference type="NCBI Taxonomy" id="109634"/>
    <lineage>
        <taxon>Eukaryota</taxon>
        <taxon>Fungi</taxon>
        <taxon>Dikarya</taxon>
        <taxon>Basidiomycota</taxon>
        <taxon>Agaricomycotina</taxon>
        <taxon>Agaricomycetes</taxon>
        <taxon>Agaricomycetidae</taxon>
        <taxon>Agaricales</taxon>
        <taxon>Agaricineae</taxon>
        <taxon>Hymenogastraceae</taxon>
        <taxon>Gymnopilus</taxon>
    </lineage>
</organism>
<name>A0A9P5TIA7_GYMJU</name>
<comment type="caution">
    <text evidence="1">The sequence shown here is derived from an EMBL/GenBank/DDBJ whole genome shotgun (WGS) entry which is preliminary data.</text>
</comment>
<keyword evidence="2" id="KW-1185">Reference proteome</keyword>
<dbReference type="EMBL" id="JADNYJ010000135">
    <property type="protein sequence ID" value="KAF8881037.1"/>
    <property type="molecule type" value="Genomic_DNA"/>
</dbReference>
<protein>
    <recommendedName>
        <fullName evidence="3">Reverse transcriptase</fullName>
    </recommendedName>
</protein>
<gene>
    <name evidence="1" type="ORF">CPB84DRAFT_1650118</name>
</gene>
<dbReference type="AlphaFoldDB" id="A0A9P5TIA7"/>